<dbReference type="PANTHER" id="PTHR10210:SF120">
    <property type="entry name" value="RIBOSE-PHOSPHATE PYROPHOSPHOKINASE 5, CHLOROPLASTIC"/>
    <property type="match status" value="1"/>
</dbReference>
<dbReference type="GO" id="GO:0005737">
    <property type="term" value="C:cytoplasm"/>
    <property type="evidence" value="ECO:0007669"/>
    <property type="project" value="TreeGrafter"/>
</dbReference>
<accession>A0A2N9GXR6</accession>
<dbReference type="NCBIfam" id="TIGR01251">
    <property type="entry name" value="ribP_PPkin"/>
    <property type="match status" value="1"/>
</dbReference>
<dbReference type="CDD" id="cd06223">
    <property type="entry name" value="PRTases_typeI"/>
    <property type="match status" value="1"/>
</dbReference>
<dbReference type="GO" id="GO:0006164">
    <property type="term" value="P:purine nucleotide biosynthetic process"/>
    <property type="evidence" value="ECO:0007669"/>
    <property type="project" value="TreeGrafter"/>
</dbReference>
<reference evidence="2" key="1">
    <citation type="submission" date="2018-02" db="EMBL/GenBank/DDBJ databases">
        <authorList>
            <person name="Cohen D.B."/>
            <person name="Kent A.D."/>
        </authorList>
    </citation>
    <scope>NUCLEOTIDE SEQUENCE</scope>
</reference>
<dbReference type="InterPro" id="IPR005946">
    <property type="entry name" value="Rib-P_diPkinase"/>
</dbReference>
<dbReference type="InterPro" id="IPR029057">
    <property type="entry name" value="PRTase-like"/>
</dbReference>
<gene>
    <name evidence="2" type="ORF">FSB_LOCUS34998</name>
</gene>
<dbReference type="PANTHER" id="PTHR10210">
    <property type="entry name" value="RIBOSE-PHOSPHATE DIPHOSPHOKINASE FAMILY MEMBER"/>
    <property type="match status" value="1"/>
</dbReference>
<dbReference type="GO" id="GO:0004749">
    <property type="term" value="F:ribose phosphate diphosphokinase activity"/>
    <property type="evidence" value="ECO:0007669"/>
    <property type="project" value="TreeGrafter"/>
</dbReference>
<dbReference type="SUPFAM" id="SSF53271">
    <property type="entry name" value="PRTase-like"/>
    <property type="match status" value="1"/>
</dbReference>
<dbReference type="GO" id="GO:0000287">
    <property type="term" value="F:magnesium ion binding"/>
    <property type="evidence" value="ECO:0007669"/>
    <property type="project" value="InterPro"/>
</dbReference>
<dbReference type="GO" id="GO:0002189">
    <property type="term" value="C:ribose phosphate diphosphokinase complex"/>
    <property type="evidence" value="ECO:0007669"/>
    <property type="project" value="TreeGrafter"/>
</dbReference>
<evidence type="ECO:0000313" key="2">
    <source>
        <dbReference type="EMBL" id="SPD07116.1"/>
    </source>
</evidence>
<protein>
    <recommendedName>
        <fullName evidence="3">Phosphoribosyltransferase domain-containing protein</fullName>
    </recommendedName>
</protein>
<dbReference type="InterPro" id="IPR000836">
    <property type="entry name" value="PRTase_dom"/>
</dbReference>
<sequence length="228" mass="24497">MNLIGDVKGKVAVMVDDMIDTAGTITKGAALLHQEGAREVYACSTHAVFSPPAIERLSSGLFQEVIITNTIPVSEQNYFPQLTVLSVANLLGETIWRVHDDCSDYSWSRKHRYGKMGAVPVPGTSWVRILPGYRCMRTPGVPVFAQKKNFGTGRYGSGRVGLGTGGTKTKPNGVVSTRFLLLSYLILSPLSQAEPLDSLSHFLTLPATGDGRCSDCGLAATKAILIII</sequence>
<proteinExistence type="inferred from homology"/>
<dbReference type="GO" id="GO:0006015">
    <property type="term" value="P:5-phosphoribose 1-diphosphate biosynthetic process"/>
    <property type="evidence" value="ECO:0007669"/>
    <property type="project" value="TreeGrafter"/>
</dbReference>
<evidence type="ECO:0000256" key="1">
    <source>
        <dbReference type="ARBA" id="ARBA00006478"/>
    </source>
</evidence>
<dbReference type="Pfam" id="PF14572">
    <property type="entry name" value="Pribosyl_synth"/>
    <property type="match status" value="1"/>
</dbReference>
<name>A0A2N9GXR6_FAGSY</name>
<evidence type="ECO:0008006" key="3">
    <source>
        <dbReference type="Google" id="ProtNLM"/>
    </source>
</evidence>
<comment type="similarity">
    <text evidence="1">Belongs to the ribose-phosphate pyrophosphokinase family.</text>
</comment>
<dbReference type="Gene3D" id="3.40.50.2020">
    <property type="match status" value="1"/>
</dbReference>
<organism evidence="2">
    <name type="scientific">Fagus sylvatica</name>
    <name type="common">Beechnut</name>
    <dbReference type="NCBI Taxonomy" id="28930"/>
    <lineage>
        <taxon>Eukaryota</taxon>
        <taxon>Viridiplantae</taxon>
        <taxon>Streptophyta</taxon>
        <taxon>Embryophyta</taxon>
        <taxon>Tracheophyta</taxon>
        <taxon>Spermatophyta</taxon>
        <taxon>Magnoliopsida</taxon>
        <taxon>eudicotyledons</taxon>
        <taxon>Gunneridae</taxon>
        <taxon>Pentapetalae</taxon>
        <taxon>rosids</taxon>
        <taxon>fabids</taxon>
        <taxon>Fagales</taxon>
        <taxon>Fagaceae</taxon>
        <taxon>Fagus</taxon>
    </lineage>
</organism>
<dbReference type="EMBL" id="OIVN01002877">
    <property type="protein sequence ID" value="SPD07116.1"/>
    <property type="molecule type" value="Genomic_DNA"/>
</dbReference>
<dbReference type="AlphaFoldDB" id="A0A2N9GXR6"/>